<dbReference type="EMBL" id="BMYO01000008">
    <property type="protein sequence ID" value="GHD66334.1"/>
    <property type="molecule type" value="Genomic_DNA"/>
</dbReference>
<protein>
    <recommendedName>
        <fullName evidence="3">Polymerase nucleotidyl transferase domain-containing protein</fullName>
    </recommendedName>
</protein>
<dbReference type="Proteomes" id="UP000604737">
    <property type="component" value="Unassembled WGS sequence"/>
</dbReference>
<evidence type="ECO:0000313" key="1">
    <source>
        <dbReference type="EMBL" id="GHD66334.1"/>
    </source>
</evidence>
<dbReference type="InterPro" id="IPR043519">
    <property type="entry name" value="NT_sf"/>
</dbReference>
<dbReference type="RefSeq" id="WP_189461564.1">
    <property type="nucleotide sequence ID" value="NZ_BMYO01000008.1"/>
</dbReference>
<comment type="caution">
    <text evidence="1">The sequence shown here is derived from an EMBL/GenBank/DDBJ whole genome shotgun (WGS) entry which is preliminary data.</text>
</comment>
<name>A0ABQ3H420_9NEIS</name>
<evidence type="ECO:0000313" key="2">
    <source>
        <dbReference type="Proteomes" id="UP000604737"/>
    </source>
</evidence>
<reference evidence="2" key="1">
    <citation type="journal article" date="2019" name="Int. J. Syst. Evol. Microbiol.">
        <title>The Global Catalogue of Microorganisms (GCM) 10K type strain sequencing project: providing services to taxonomists for standard genome sequencing and annotation.</title>
        <authorList>
            <consortium name="The Broad Institute Genomics Platform"/>
            <consortium name="The Broad Institute Genome Sequencing Center for Infectious Disease"/>
            <person name="Wu L."/>
            <person name="Ma J."/>
        </authorList>
    </citation>
    <scope>NUCLEOTIDE SEQUENCE [LARGE SCALE GENOMIC DNA]</scope>
    <source>
        <strain evidence="2">KCTC 23701</strain>
    </source>
</reference>
<keyword evidence="2" id="KW-1185">Reference proteome</keyword>
<accession>A0ABQ3H420</accession>
<gene>
    <name evidence="1" type="ORF">GCM10007350_28390</name>
</gene>
<sequence>MPRNALSERHMAAHRAQIAHRAAKLIAEDHLHDFALAKKKAARQLGLDDQALLPSNQEVESALASYRAIYQPQHAGHLQALRLAAAEVMRQLEPFTPYLTGSVLSGVAGPHSDINLIAYVDDPKSVELYLLNRGIEYRPVETSLRHDDYPTLQFDHDGIAIRLSVRPRNAERAQVRGEERARLEQLRRLIDDARQLAAFNL</sequence>
<organism evidence="1 2">
    <name type="scientific">Jeongeupia chitinilytica</name>
    <dbReference type="NCBI Taxonomy" id="1041641"/>
    <lineage>
        <taxon>Bacteria</taxon>
        <taxon>Pseudomonadati</taxon>
        <taxon>Pseudomonadota</taxon>
        <taxon>Betaproteobacteria</taxon>
        <taxon>Neisseriales</taxon>
        <taxon>Chitinibacteraceae</taxon>
        <taxon>Jeongeupia</taxon>
    </lineage>
</organism>
<dbReference type="SUPFAM" id="SSF81301">
    <property type="entry name" value="Nucleotidyltransferase"/>
    <property type="match status" value="1"/>
</dbReference>
<proteinExistence type="predicted"/>
<evidence type="ECO:0008006" key="3">
    <source>
        <dbReference type="Google" id="ProtNLM"/>
    </source>
</evidence>